<feature type="region of interest" description="Disordered" evidence="1">
    <location>
        <begin position="257"/>
        <end position="283"/>
    </location>
</feature>
<reference evidence="3 4" key="1">
    <citation type="submission" date="2020-06" db="EMBL/GenBank/DDBJ databases">
        <title>Transcriptomic and genomic resources for Thalictrum thalictroides and T. hernandezii: Facilitating candidate gene discovery in an emerging model plant lineage.</title>
        <authorList>
            <person name="Arias T."/>
            <person name="Riano-Pachon D.M."/>
            <person name="Di Stilio V.S."/>
        </authorList>
    </citation>
    <scope>NUCLEOTIDE SEQUENCE [LARGE SCALE GENOMIC DNA]</scope>
    <source>
        <strain evidence="4">cv. WT478/WT964</strain>
        <tissue evidence="3">Leaves</tissue>
    </source>
</reference>
<evidence type="ECO:0000313" key="3">
    <source>
        <dbReference type="EMBL" id="KAF5188739.1"/>
    </source>
</evidence>
<proteinExistence type="predicted"/>
<dbReference type="PANTHER" id="PTHR10688:SF14">
    <property type="entry name" value="PWWP DOMAIN-CONTAINING PROTEIN"/>
    <property type="match status" value="1"/>
</dbReference>
<dbReference type="EMBL" id="JABWDY010026378">
    <property type="protein sequence ID" value="KAF5188739.1"/>
    <property type="molecule type" value="Genomic_DNA"/>
</dbReference>
<dbReference type="SUPFAM" id="SSF63748">
    <property type="entry name" value="Tudor/PWWP/MBT"/>
    <property type="match status" value="1"/>
</dbReference>
<dbReference type="PANTHER" id="PTHR10688">
    <property type="entry name" value="PWWP DOMAIN-CONTAINING PROTEIN"/>
    <property type="match status" value="1"/>
</dbReference>
<feature type="compositionally biased region" description="Basic residues" evidence="1">
    <location>
        <begin position="271"/>
        <end position="282"/>
    </location>
</feature>
<feature type="region of interest" description="Disordered" evidence="1">
    <location>
        <begin position="1"/>
        <end position="31"/>
    </location>
</feature>
<protein>
    <recommendedName>
        <fullName evidence="2">PWWP domain-containing protein</fullName>
    </recommendedName>
</protein>
<comment type="caution">
    <text evidence="3">The sequence shown here is derived from an EMBL/GenBank/DDBJ whole genome shotgun (WGS) entry which is preliminary data.</text>
</comment>
<organism evidence="3 4">
    <name type="scientific">Thalictrum thalictroides</name>
    <name type="common">Rue-anemone</name>
    <name type="synonym">Anemone thalictroides</name>
    <dbReference type="NCBI Taxonomy" id="46969"/>
    <lineage>
        <taxon>Eukaryota</taxon>
        <taxon>Viridiplantae</taxon>
        <taxon>Streptophyta</taxon>
        <taxon>Embryophyta</taxon>
        <taxon>Tracheophyta</taxon>
        <taxon>Spermatophyta</taxon>
        <taxon>Magnoliopsida</taxon>
        <taxon>Ranunculales</taxon>
        <taxon>Ranunculaceae</taxon>
        <taxon>Thalictroideae</taxon>
        <taxon>Thalictrum</taxon>
    </lineage>
</organism>
<dbReference type="Proteomes" id="UP000554482">
    <property type="component" value="Unassembled WGS sequence"/>
</dbReference>
<dbReference type="InterPro" id="IPR052657">
    <property type="entry name" value="PDP_family_Arabidopsis"/>
</dbReference>
<dbReference type="Gene3D" id="2.30.30.140">
    <property type="match status" value="1"/>
</dbReference>
<dbReference type="OrthoDB" id="5964980at2759"/>
<feature type="domain" description="PWWP" evidence="2">
    <location>
        <begin position="131"/>
        <end position="181"/>
    </location>
</feature>
<dbReference type="InterPro" id="IPR000313">
    <property type="entry name" value="PWWP_dom"/>
</dbReference>
<dbReference type="CDD" id="cd05162">
    <property type="entry name" value="PWWP"/>
    <property type="match status" value="1"/>
</dbReference>
<keyword evidence="4" id="KW-1185">Reference proteome</keyword>
<dbReference type="AlphaFoldDB" id="A0A7J6VUH4"/>
<gene>
    <name evidence="3" type="ORF">FRX31_021669</name>
</gene>
<dbReference type="PROSITE" id="PS50812">
    <property type="entry name" value="PWWP"/>
    <property type="match status" value="1"/>
</dbReference>
<sequence length="326" mass="36712">MKKKKNRGETKEQICVPKSCQKPRSHASKRRTDFSLFLSNSSSPPLRSFQGCSKFELSGNKDNSSSITTSTIDGHCQTPLSIVEEMPKFSLEACTNRINVQNKSGDAAILLSSPNKSTSQLTECSDVQATTGTIMWARTSHQIWWPAKIVEGRSAPVSTNDQDACGHVLVQYYGNDELAWVDPVGNLSEFDECFEERSCNPMEAFQDALKQALRIKDQLVSSRQLDRSPDRLMDTSQHESDPTLVYISTPVAQSNKWIESSSSREEDGYHERRRGKRQRKPKLHFDEVSFHNKSIKRMRRLRIMRFLGLTAPVGSPFSLASSVSNC</sequence>
<name>A0A7J6VUH4_THATH</name>
<dbReference type="Pfam" id="PF00855">
    <property type="entry name" value="PWWP"/>
    <property type="match status" value="1"/>
</dbReference>
<evidence type="ECO:0000256" key="1">
    <source>
        <dbReference type="SAM" id="MobiDB-lite"/>
    </source>
</evidence>
<accession>A0A7J6VUH4</accession>
<evidence type="ECO:0000259" key="2">
    <source>
        <dbReference type="PROSITE" id="PS50812"/>
    </source>
</evidence>
<evidence type="ECO:0000313" key="4">
    <source>
        <dbReference type="Proteomes" id="UP000554482"/>
    </source>
</evidence>